<proteinExistence type="predicted"/>
<feature type="disulfide bond" evidence="1">
    <location>
        <begin position="12"/>
        <end position="22"/>
    </location>
</feature>
<evidence type="ECO:0000313" key="4">
    <source>
        <dbReference type="Proteomes" id="UP001164746"/>
    </source>
</evidence>
<dbReference type="PROSITE" id="PS50026">
    <property type="entry name" value="EGF_3"/>
    <property type="match status" value="1"/>
</dbReference>
<evidence type="ECO:0000259" key="2">
    <source>
        <dbReference type="PROSITE" id="PS50026"/>
    </source>
</evidence>
<dbReference type="SUPFAM" id="SSF57196">
    <property type="entry name" value="EGF/Laminin"/>
    <property type="match status" value="1"/>
</dbReference>
<keyword evidence="4" id="KW-1185">Reference proteome</keyword>
<evidence type="ECO:0000313" key="3">
    <source>
        <dbReference type="EMBL" id="WAQ96300.1"/>
    </source>
</evidence>
<comment type="caution">
    <text evidence="1">Lacks conserved residue(s) required for the propagation of feature annotation.</text>
</comment>
<dbReference type="PROSITE" id="PS00022">
    <property type="entry name" value="EGF_1"/>
    <property type="match status" value="1"/>
</dbReference>
<accession>A0ABY7DHX1</accession>
<dbReference type="Proteomes" id="UP001164746">
    <property type="component" value="Chromosome 2"/>
</dbReference>
<name>A0ABY7DHX1_MYAAR</name>
<dbReference type="SMART" id="SM00181">
    <property type="entry name" value="EGF"/>
    <property type="match status" value="1"/>
</dbReference>
<dbReference type="Gene3D" id="2.10.25.10">
    <property type="entry name" value="Laminin"/>
    <property type="match status" value="1"/>
</dbReference>
<feature type="domain" description="EGF-like" evidence="2">
    <location>
        <begin position="8"/>
        <end position="43"/>
    </location>
</feature>
<reference evidence="3" key="1">
    <citation type="submission" date="2022-11" db="EMBL/GenBank/DDBJ databases">
        <title>Centuries of genome instability and evolution in soft-shell clam transmissible cancer (bioRxiv).</title>
        <authorList>
            <person name="Hart S.F.M."/>
            <person name="Yonemitsu M.A."/>
            <person name="Giersch R.M."/>
            <person name="Beal B.F."/>
            <person name="Arriagada G."/>
            <person name="Davis B.W."/>
            <person name="Ostrander E.A."/>
            <person name="Goff S.P."/>
            <person name="Metzger M.J."/>
        </authorList>
    </citation>
    <scope>NUCLEOTIDE SEQUENCE</scope>
    <source>
        <strain evidence="3">MELC-2E11</strain>
        <tissue evidence="3">Siphon/mantle</tissue>
    </source>
</reference>
<dbReference type="InterPro" id="IPR000742">
    <property type="entry name" value="EGF"/>
</dbReference>
<keyword evidence="1" id="KW-1015">Disulfide bond</keyword>
<protein>
    <recommendedName>
        <fullName evidence="2">EGF-like domain-containing protein</fullName>
    </recommendedName>
</protein>
<evidence type="ECO:0000256" key="1">
    <source>
        <dbReference type="PROSITE-ProRule" id="PRU00076"/>
    </source>
</evidence>
<gene>
    <name evidence="3" type="ORF">MAR_028990</name>
</gene>
<feature type="disulfide bond" evidence="1">
    <location>
        <begin position="33"/>
        <end position="42"/>
    </location>
</feature>
<feature type="non-terminal residue" evidence="3">
    <location>
        <position position="75"/>
    </location>
</feature>
<sequence length="75" mass="7830">MLVLPTSFPDKCHPNPCIHGSCFSDALGYVCVCDSSFTGKNCDSGTAKLTAAIKTQQTTLHMPTTPVSATVAPTL</sequence>
<keyword evidence="1" id="KW-0245">EGF-like domain</keyword>
<organism evidence="3 4">
    <name type="scientific">Mya arenaria</name>
    <name type="common">Soft-shell clam</name>
    <dbReference type="NCBI Taxonomy" id="6604"/>
    <lineage>
        <taxon>Eukaryota</taxon>
        <taxon>Metazoa</taxon>
        <taxon>Spiralia</taxon>
        <taxon>Lophotrochozoa</taxon>
        <taxon>Mollusca</taxon>
        <taxon>Bivalvia</taxon>
        <taxon>Autobranchia</taxon>
        <taxon>Heteroconchia</taxon>
        <taxon>Euheterodonta</taxon>
        <taxon>Imparidentia</taxon>
        <taxon>Neoheterodontei</taxon>
        <taxon>Myida</taxon>
        <taxon>Myoidea</taxon>
        <taxon>Myidae</taxon>
        <taxon>Mya</taxon>
    </lineage>
</organism>
<dbReference type="EMBL" id="CP111013">
    <property type="protein sequence ID" value="WAQ96300.1"/>
    <property type="molecule type" value="Genomic_DNA"/>
</dbReference>
<dbReference type="Pfam" id="PF00008">
    <property type="entry name" value="EGF"/>
    <property type="match status" value="1"/>
</dbReference>